<protein>
    <submittedName>
        <fullName evidence="10">Putative PGG domain-containing protein</fullName>
    </submittedName>
</protein>
<accession>A0A2P6RX95</accession>
<reference evidence="10 11" key="1">
    <citation type="journal article" date="2018" name="Nat. Genet.">
        <title>The Rosa genome provides new insights in the design of modern roses.</title>
        <authorList>
            <person name="Bendahmane M."/>
        </authorList>
    </citation>
    <scope>NUCLEOTIDE SEQUENCE [LARGE SCALE GENOMIC DNA]</scope>
    <source>
        <strain evidence="11">cv. Old Blush</strain>
    </source>
</reference>
<evidence type="ECO:0000256" key="1">
    <source>
        <dbReference type="ARBA" id="ARBA00004141"/>
    </source>
</evidence>
<feature type="transmembrane region" description="Helical" evidence="8">
    <location>
        <begin position="6"/>
        <end position="27"/>
    </location>
</feature>
<comment type="subcellular location">
    <subcellularLocation>
        <location evidence="1">Membrane</location>
        <topology evidence="1">Multi-pass membrane protein</topology>
    </subcellularLocation>
</comment>
<comment type="caution">
    <text evidence="10">The sequence shown here is derived from an EMBL/GenBank/DDBJ whole genome shotgun (WGS) entry which is preliminary data.</text>
</comment>
<dbReference type="Gramene" id="PRQ51047">
    <property type="protein sequence ID" value="PRQ51047"/>
    <property type="gene ID" value="RchiOBHm_Chr2g0139991"/>
</dbReference>
<evidence type="ECO:0000313" key="10">
    <source>
        <dbReference type="EMBL" id="PRQ51047.1"/>
    </source>
</evidence>
<dbReference type="PANTHER" id="PTHR24186:SF38">
    <property type="entry name" value="ANKYRIN REPEAT FAMILY PROTEIN"/>
    <property type="match status" value="1"/>
</dbReference>
<keyword evidence="4 8" id="KW-1133">Transmembrane helix</keyword>
<gene>
    <name evidence="10" type="ORF">RchiOBHm_Chr2g0139991</name>
</gene>
<evidence type="ECO:0000256" key="7">
    <source>
        <dbReference type="SAM" id="MobiDB-lite"/>
    </source>
</evidence>
<keyword evidence="11" id="KW-1185">Reference proteome</keyword>
<evidence type="ECO:0000256" key="3">
    <source>
        <dbReference type="ARBA" id="ARBA00022737"/>
    </source>
</evidence>
<sequence length="154" mass="17544">MVFAICNTAALFISMCIVIVLVSSIPFRRKPLMKLLVVAHKVMWVAVSLMATAYVAAMWMIMPHGEGVNWTLEVEISVCAGPMGSVFLFLGVTWTRHWLMKFKWGKQRGKTTEERAHKQAVRAQKRTEDTPENNSSLSTNFIAWSFEELGYHTY</sequence>
<evidence type="ECO:0000256" key="5">
    <source>
        <dbReference type="ARBA" id="ARBA00023043"/>
    </source>
</evidence>
<dbReference type="PANTHER" id="PTHR24186">
    <property type="entry name" value="PROTEIN PHOSPHATASE 1 REGULATORY SUBUNIT"/>
    <property type="match status" value="1"/>
</dbReference>
<name>A0A2P6RX95_ROSCH</name>
<feature type="transmembrane region" description="Helical" evidence="8">
    <location>
        <begin position="74"/>
        <end position="94"/>
    </location>
</feature>
<feature type="region of interest" description="Disordered" evidence="7">
    <location>
        <begin position="110"/>
        <end position="135"/>
    </location>
</feature>
<keyword evidence="5" id="KW-0040">ANK repeat</keyword>
<evidence type="ECO:0000256" key="2">
    <source>
        <dbReference type="ARBA" id="ARBA00022692"/>
    </source>
</evidence>
<proteinExistence type="predicted"/>
<dbReference type="GO" id="GO:0005886">
    <property type="term" value="C:plasma membrane"/>
    <property type="evidence" value="ECO:0007669"/>
    <property type="project" value="TreeGrafter"/>
</dbReference>
<keyword evidence="6 8" id="KW-0472">Membrane</keyword>
<keyword evidence="2 8" id="KW-0812">Transmembrane</keyword>
<feature type="transmembrane region" description="Helical" evidence="8">
    <location>
        <begin position="39"/>
        <end position="62"/>
    </location>
</feature>
<dbReference type="AlphaFoldDB" id="A0A2P6RX95"/>
<evidence type="ECO:0000313" key="11">
    <source>
        <dbReference type="Proteomes" id="UP000238479"/>
    </source>
</evidence>
<dbReference type="Proteomes" id="UP000238479">
    <property type="component" value="Chromosome 2"/>
</dbReference>
<evidence type="ECO:0000256" key="8">
    <source>
        <dbReference type="SAM" id="Phobius"/>
    </source>
</evidence>
<feature type="domain" description="PGG" evidence="9">
    <location>
        <begin position="2"/>
        <end position="60"/>
    </location>
</feature>
<dbReference type="STRING" id="74649.A0A2P6RX95"/>
<dbReference type="InterPro" id="IPR026961">
    <property type="entry name" value="PGG_dom"/>
</dbReference>
<evidence type="ECO:0000259" key="9">
    <source>
        <dbReference type="Pfam" id="PF13962"/>
    </source>
</evidence>
<evidence type="ECO:0000256" key="6">
    <source>
        <dbReference type="ARBA" id="ARBA00023136"/>
    </source>
</evidence>
<evidence type="ECO:0000256" key="4">
    <source>
        <dbReference type="ARBA" id="ARBA00022989"/>
    </source>
</evidence>
<dbReference type="Pfam" id="PF13962">
    <property type="entry name" value="PGG"/>
    <property type="match status" value="1"/>
</dbReference>
<keyword evidence="3" id="KW-0677">Repeat</keyword>
<organism evidence="10 11">
    <name type="scientific">Rosa chinensis</name>
    <name type="common">China rose</name>
    <dbReference type="NCBI Taxonomy" id="74649"/>
    <lineage>
        <taxon>Eukaryota</taxon>
        <taxon>Viridiplantae</taxon>
        <taxon>Streptophyta</taxon>
        <taxon>Embryophyta</taxon>
        <taxon>Tracheophyta</taxon>
        <taxon>Spermatophyta</taxon>
        <taxon>Magnoliopsida</taxon>
        <taxon>eudicotyledons</taxon>
        <taxon>Gunneridae</taxon>
        <taxon>Pentapetalae</taxon>
        <taxon>rosids</taxon>
        <taxon>fabids</taxon>
        <taxon>Rosales</taxon>
        <taxon>Rosaceae</taxon>
        <taxon>Rosoideae</taxon>
        <taxon>Rosoideae incertae sedis</taxon>
        <taxon>Rosa</taxon>
    </lineage>
</organism>
<dbReference type="EMBL" id="PDCK01000040">
    <property type="protein sequence ID" value="PRQ51047.1"/>
    <property type="molecule type" value="Genomic_DNA"/>
</dbReference>